<keyword evidence="3" id="KW-1185">Reference proteome</keyword>
<dbReference type="PANTHER" id="PTHR23542:SF1">
    <property type="entry name" value="MAJOR FACILITATOR SUPERFAMILY (MFS) PROFILE DOMAIN-CONTAINING PROTEIN"/>
    <property type="match status" value="1"/>
</dbReference>
<dbReference type="EMBL" id="JBJVNE010000003">
    <property type="protein sequence ID" value="MFM9646000.1"/>
    <property type="molecule type" value="Genomic_DNA"/>
</dbReference>
<feature type="transmembrane region" description="Helical" evidence="1">
    <location>
        <begin position="310"/>
        <end position="332"/>
    </location>
</feature>
<keyword evidence="1" id="KW-0812">Transmembrane</keyword>
<dbReference type="InterPro" id="IPR036259">
    <property type="entry name" value="MFS_trans_sf"/>
</dbReference>
<protein>
    <submittedName>
        <fullName evidence="2">MFS transporter</fullName>
    </submittedName>
</protein>
<keyword evidence="1" id="KW-1133">Transmembrane helix</keyword>
<dbReference type="SUPFAM" id="SSF103473">
    <property type="entry name" value="MFS general substrate transporter"/>
    <property type="match status" value="1"/>
</dbReference>
<dbReference type="PANTHER" id="PTHR23542">
    <property type="match status" value="1"/>
</dbReference>
<feature type="transmembrane region" description="Helical" evidence="1">
    <location>
        <begin position="23"/>
        <end position="45"/>
    </location>
</feature>
<feature type="transmembrane region" description="Helical" evidence="1">
    <location>
        <begin position="370"/>
        <end position="390"/>
    </location>
</feature>
<feature type="transmembrane region" description="Helical" evidence="1">
    <location>
        <begin position="84"/>
        <end position="104"/>
    </location>
</feature>
<accession>A0ABW9IBV7</accession>
<proteinExistence type="predicted"/>
<feature type="transmembrane region" description="Helical" evidence="1">
    <location>
        <begin position="256"/>
        <end position="275"/>
    </location>
</feature>
<feature type="transmembrane region" description="Helical" evidence="1">
    <location>
        <begin position="51"/>
        <end position="72"/>
    </location>
</feature>
<reference evidence="2 3" key="1">
    <citation type="submission" date="2024-12" db="EMBL/GenBank/DDBJ databases">
        <title>Forecasting of Potato common scab and diversities of Pathogenic streptomyces spp. in china.</title>
        <authorList>
            <person name="Handique U."/>
            <person name="Wu J."/>
        </authorList>
    </citation>
    <scope>NUCLEOTIDE SEQUENCE [LARGE SCALE GENOMIC DNA]</scope>
    <source>
        <strain evidence="2 3">ZRIMU1585</strain>
    </source>
</reference>
<evidence type="ECO:0000313" key="2">
    <source>
        <dbReference type="EMBL" id="MFM9646000.1"/>
    </source>
</evidence>
<evidence type="ECO:0000313" key="3">
    <source>
        <dbReference type="Proteomes" id="UP001631993"/>
    </source>
</evidence>
<dbReference type="Pfam" id="PF07690">
    <property type="entry name" value="MFS_1"/>
    <property type="match status" value="1"/>
</dbReference>
<dbReference type="Proteomes" id="UP001631993">
    <property type="component" value="Unassembled WGS sequence"/>
</dbReference>
<feature type="transmembrane region" description="Helical" evidence="1">
    <location>
        <begin position="221"/>
        <end position="244"/>
    </location>
</feature>
<keyword evidence="1" id="KW-0472">Membrane</keyword>
<dbReference type="RefSeq" id="WP_369279274.1">
    <property type="nucleotide sequence ID" value="NZ_JBJVMW010000002.1"/>
</dbReference>
<feature type="transmembrane region" description="Helical" evidence="1">
    <location>
        <begin position="157"/>
        <end position="174"/>
    </location>
</feature>
<name>A0ABW9IBV7_STRGJ</name>
<comment type="caution">
    <text evidence="2">The sequence shown here is derived from an EMBL/GenBank/DDBJ whole genome shotgun (WGS) entry which is preliminary data.</text>
</comment>
<feature type="transmembrane region" description="Helical" evidence="1">
    <location>
        <begin position="180"/>
        <end position="200"/>
    </location>
</feature>
<feature type="transmembrane region" description="Helical" evidence="1">
    <location>
        <begin position="110"/>
        <end position="136"/>
    </location>
</feature>
<gene>
    <name evidence="2" type="ORF">ACKI1S_07605</name>
</gene>
<evidence type="ECO:0000256" key="1">
    <source>
        <dbReference type="SAM" id="Phobius"/>
    </source>
</evidence>
<organism evidence="2 3">
    <name type="scientific">Streptomyces galilaeus</name>
    <dbReference type="NCBI Taxonomy" id="33899"/>
    <lineage>
        <taxon>Bacteria</taxon>
        <taxon>Bacillati</taxon>
        <taxon>Actinomycetota</taxon>
        <taxon>Actinomycetes</taxon>
        <taxon>Kitasatosporales</taxon>
        <taxon>Streptomycetaceae</taxon>
        <taxon>Streptomyces</taxon>
    </lineage>
</organism>
<sequence>MSAPVSRPTYAAVLRVPYARRTFAAALFGRLAYGLVSLSLLLATVHATGSYAVAGTVLALFGSCAVLLMPLRASLVDRHGPRRALPPMTALHAVLLGALAAATWRPGAQPVVLGALAALAGACAPPLGPVMRAVWADLVEDRRLVQRAYSLDGVAEELLYVCGPVLVGVLVRFAPPATGVLLSAVLIAGGTLAFVASPPLRTVRVPAAERPPRRPPLDRGLRGPVLVAAGAGTALSAVHLLVTAYAQDHGYGGDGAAWTLAALSVGSAAGGLLNGAIDWRTPAPVRLPRLAAALGLTLACAGLAPNLWTLAAAVACAGIFVAPILTTAYLIADETAAPGARTSAGAWVNTGVNAGSSLGSAASGLLLGHAPLAVCFAAAGALALVTAVAAGTGMGMGTRWGTGVSAERVK</sequence>
<dbReference type="Gene3D" id="1.20.1250.20">
    <property type="entry name" value="MFS general substrate transporter like domains"/>
    <property type="match status" value="1"/>
</dbReference>
<dbReference type="InterPro" id="IPR011701">
    <property type="entry name" value="MFS"/>
</dbReference>